<dbReference type="KEGG" id="bgt:106061948"/>
<dbReference type="InterPro" id="IPR000215">
    <property type="entry name" value="Serpin_fam"/>
</dbReference>
<dbReference type="STRING" id="6526.A0A2C9JP74"/>
<dbReference type="Proteomes" id="UP000076420">
    <property type="component" value="Unassembled WGS sequence"/>
</dbReference>
<dbReference type="InterPro" id="IPR042185">
    <property type="entry name" value="Serpin_sf_2"/>
</dbReference>
<organism evidence="3 4">
    <name type="scientific">Biomphalaria glabrata</name>
    <name type="common">Bloodfluke planorb</name>
    <name type="synonym">Freshwater snail</name>
    <dbReference type="NCBI Taxonomy" id="6526"/>
    <lineage>
        <taxon>Eukaryota</taxon>
        <taxon>Metazoa</taxon>
        <taxon>Spiralia</taxon>
        <taxon>Lophotrochozoa</taxon>
        <taxon>Mollusca</taxon>
        <taxon>Gastropoda</taxon>
        <taxon>Heterobranchia</taxon>
        <taxon>Euthyneura</taxon>
        <taxon>Panpulmonata</taxon>
        <taxon>Hygrophila</taxon>
        <taxon>Lymnaeoidea</taxon>
        <taxon>Planorbidae</taxon>
        <taxon>Biomphalaria</taxon>
    </lineage>
</organism>
<dbReference type="InterPro" id="IPR042178">
    <property type="entry name" value="Serpin_sf_1"/>
</dbReference>
<dbReference type="AlphaFoldDB" id="A0A2C9JP74"/>
<comment type="similarity">
    <text evidence="1">Belongs to the serpin family.</text>
</comment>
<dbReference type="Gene3D" id="2.30.39.10">
    <property type="entry name" value="Alpha-1-antitrypsin, domain 1"/>
    <property type="match status" value="1"/>
</dbReference>
<name>A0A2C9JP74_BIOGL</name>
<dbReference type="Gene3D" id="3.30.497.10">
    <property type="entry name" value="Antithrombin, subunit I, domain 2"/>
    <property type="match status" value="1"/>
</dbReference>
<dbReference type="Pfam" id="PF00079">
    <property type="entry name" value="Serpin"/>
    <property type="match status" value="1"/>
</dbReference>
<gene>
    <name evidence="3" type="primary">106061948</name>
</gene>
<evidence type="ECO:0000313" key="4">
    <source>
        <dbReference type="Proteomes" id="UP000076420"/>
    </source>
</evidence>
<evidence type="ECO:0000313" key="3">
    <source>
        <dbReference type="EnsemblMetazoa" id="BGLB005661-PB"/>
    </source>
</evidence>
<protein>
    <recommendedName>
        <fullName evidence="2">Serpin domain-containing protein</fullName>
    </recommendedName>
</protein>
<dbReference type="InterPro" id="IPR036186">
    <property type="entry name" value="Serpin_sf"/>
</dbReference>
<dbReference type="GO" id="GO:0005615">
    <property type="term" value="C:extracellular space"/>
    <property type="evidence" value="ECO:0007669"/>
    <property type="project" value="InterPro"/>
</dbReference>
<dbReference type="SUPFAM" id="SSF56574">
    <property type="entry name" value="Serpins"/>
    <property type="match status" value="1"/>
</dbReference>
<evidence type="ECO:0000256" key="1">
    <source>
        <dbReference type="ARBA" id="ARBA00009500"/>
    </source>
</evidence>
<proteinExistence type="inferred from homology"/>
<accession>A0A2C9JP74</accession>
<dbReference type="VEuPathDB" id="VectorBase:BGLB005661"/>
<evidence type="ECO:0000259" key="2">
    <source>
        <dbReference type="Pfam" id="PF00079"/>
    </source>
</evidence>
<dbReference type="InterPro" id="IPR023795">
    <property type="entry name" value="Serpin_CS"/>
</dbReference>
<dbReference type="GO" id="GO:0004867">
    <property type="term" value="F:serine-type endopeptidase inhibitor activity"/>
    <property type="evidence" value="ECO:0007669"/>
    <property type="project" value="InterPro"/>
</dbReference>
<sequence>MTIPKFRIETKLELEDVLVDMGMVKAFSEVQADFSGLLPIGYISKVIHQAVIDVQESGTVAAAVTVGEASSKSIPDIVPFIADHPFLYFLRDKETGQILLQGKFSG</sequence>
<feature type="domain" description="Serpin" evidence="2">
    <location>
        <begin position="2"/>
        <end position="104"/>
    </location>
</feature>
<dbReference type="EnsemblMetazoa" id="BGLB005661-RB">
    <property type="protein sequence ID" value="BGLB005661-PB"/>
    <property type="gene ID" value="BGLB005661"/>
</dbReference>
<dbReference type="InterPro" id="IPR023796">
    <property type="entry name" value="Serpin_dom"/>
</dbReference>
<dbReference type="PANTHER" id="PTHR11461:SF211">
    <property type="entry name" value="GH10112P-RELATED"/>
    <property type="match status" value="1"/>
</dbReference>
<dbReference type="PANTHER" id="PTHR11461">
    <property type="entry name" value="SERINE PROTEASE INHIBITOR, SERPIN"/>
    <property type="match status" value="1"/>
</dbReference>
<dbReference type="PROSITE" id="PS00284">
    <property type="entry name" value="SERPIN"/>
    <property type="match status" value="1"/>
</dbReference>
<reference evidence="3" key="1">
    <citation type="submission" date="2020-05" db="UniProtKB">
        <authorList>
            <consortium name="EnsemblMetazoa"/>
        </authorList>
    </citation>
    <scope>IDENTIFICATION</scope>
    <source>
        <strain evidence="3">BB02</strain>
    </source>
</reference>